<sequence>MSLTSQQYADLAEYTYDRQGDLTRVARSQEAFRLDGVPYKVLEYVDNPRNGYQGAIYQRTDTGEVVVAHRGTEFGREPLQDGALTDGGMVFARVNAQADDAIALTERAKEIAWGIGHRIGHAPEVTVTGHSLGGALAQITAHYFDLRGETFNAYGAASLDRRIPEGGDRVVNHVTAADMVSSASPHYGRVQVYAMPQEVARMEGLGGYANNDSRLFDVRRSIQVAAGSLGSHDMHHFLKVDGQGRPDVSVLGDPRTRELAAQYAPMIDKYRDDVQGIRAGMTGVVRAATPLGQVRDGINELRGDLEPGEPVRREADSWGQQQATTRKVMGRSEMLGPDHWRTPLVVPARPADTALHRQLLEGVSKLGFAGAQDTSPDGPGSRVAAELLRQSREAGLTGADHVLMGTGEQPRVFAVQGALGDPAHLRTHVELSAALQSPVTESLGKVEQLSRQQAEQQALSAVQAQQMPQPEPSGPSLSR</sequence>
<dbReference type="SUPFAM" id="SSF53474">
    <property type="entry name" value="alpha/beta-Hydrolases"/>
    <property type="match status" value="1"/>
</dbReference>
<feature type="region of interest" description="Disordered" evidence="1">
    <location>
        <begin position="300"/>
        <end position="327"/>
    </location>
</feature>
<dbReference type="eggNOG" id="COG5153">
    <property type="taxonomic scope" value="Bacteria"/>
</dbReference>
<feature type="compositionally biased region" description="Polar residues" evidence="1">
    <location>
        <begin position="449"/>
        <end position="468"/>
    </location>
</feature>
<reference evidence="3 4" key="1">
    <citation type="journal article" date="2012" name="J. Bacteriol.">
        <title>Complete Genome Sequence of the BTEX-Degrading Bacterium Pseudoxanthomonas spadix BD-a59.</title>
        <authorList>
            <person name="Lee S.H."/>
            <person name="Jin H.M."/>
            <person name="Lee H.J."/>
            <person name="Kim J.M."/>
            <person name="Jeon C.O."/>
        </authorList>
    </citation>
    <scope>NUCLEOTIDE SEQUENCE [LARGE SCALE GENOMIC DNA]</scope>
    <source>
        <strain evidence="3 4">BD-a59</strain>
    </source>
</reference>
<evidence type="ECO:0000256" key="1">
    <source>
        <dbReference type="SAM" id="MobiDB-lite"/>
    </source>
</evidence>
<dbReference type="InterPro" id="IPR029058">
    <property type="entry name" value="AB_hydrolase_fold"/>
</dbReference>
<gene>
    <name evidence="3" type="ordered locus">DSC_01925</name>
</gene>
<feature type="region of interest" description="Disordered" evidence="1">
    <location>
        <begin position="446"/>
        <end position="479"/>
    </location>
</feature>
<dbReference type="GO" id="GO:0006629">
    <property type="term" value="P:lipid metabolic process"/>
    <property type="evidence" value="ECO:0007669"/>
    <property type="project" value="InterPro"/>
</dbReference>
<dbReference type="RefSeq" id="WP_014159216.1">
    <property type="nucleotide sequence ID" value="NC_016147.2"/>
</dbReference>
<protein>
    <recommendedName>
        <fullName evidence="2">X-Tfes XVIPCD domain-containing protein</fullName>
    </recommendedName>
</protein>
<dbReference type="KEGG" id="psd:DSC_01925"/>
<dbReference type="STRING" id="1045855.DSC_01925"/>
<dbReference type="InterPro" id="IPR046519">
    <property type="entry name" value="X-Tfes_XVIPCD"/>
</dbReference>
<dbReference type="OrthoDB" id="7226437at2"/>
<name>G7UUV9_PSEUP</name>
<keyword evidence="4" id="KW-1185">Reference proteome</keyword>
<accession>G7UUV9</accession>
<feature type="domain" description="X-Tfes XVIPCD" evidence="2">
    <location>
        <begin position="350"/>
        <end position="448"/>
    </location>
</feature>
<dbReference type="Proteomes" id="UP000005870">
    <property type="component" value="Chromosome"/>
</dbReference>
<dbReference type="Gene3D" id="3.40.50.1820">
    <property type="entry name" value="alpha/beta hydrolase"/>
    <property type="match status" value="1"/>
</dbReference>
<dbReference type="Pfam" id="PF20410">
    <property type="entry name" value="X-Tfes_XVIPCD"/>
    <property type="match status" value="1"/>
</dbReference>
<dbReference type="HOGENOM" id="CLU_049455_1_0_6"/>
<evidence type="ECO:0000313" key="4">
    <source>
        <dbReference type="Proteomes" id="UP000005870"/>
    </source>
</evidence>
<dbReference type="EMBL" id="CP003093">
    <property type="protein sequence ID" value="AER55038.1"/>
    <property type="molecule type" value="Genomic_DNA"/>
</dbReference>
<proteinExistence type="predicted"/>
<feature type="compositionally biased region" description="Basic and acidic residues" evidence="1">
    <location>
        <begin position="300"/>
        <end position="316"/>
    </location>
</feature>
<evidence type="ECO:0000259" key="2">
    <source>
        <dbReference type="Pfam" id="PF20410"/>
    </source>
</evidence>
<organism evidence="3 4">
    <name type="scientific">Pseudoxanthomonas spadix (strain BD-a59)</name>
    <dbReference type="NCBI Taxonomy" id="1045855"/>
    <lineage>
        <taxon>Bacteria</taxon>
        <taxon>Pseudomonadati</taxon>
        <taxon>Pseudomonadota</taxon>
        <taxon>Gammaproteobacteria</taxon>
        <taxon>Lysobacterales</taxon>
        <taxon>Lysobacteraceae</taxon>
        <taxon>Pseudoxanthomonas</taxon>
    </lineage>
</organism>
<evidence type="ECO:0000313" key="3">
    <source>
        <dbReference type="EMBL" id="AER55038.1"/>
    </source>
</evidence>
<dbReference type="Pfam" id="PF26363">
    <property type="entry name" value="Phospholipase-like"/>
    <property type="match status" value="1"/>
</dbReference>
<dbReference type="AlphaFoldDB" id="G7UUV9"/>